<dbReference type="InterPro" id="IPR039422">
    <property type="entry name" value="MarR/SlyA-like"/>
</dbReference>
<accession>A0A5A7S5I4</accession>
<reference evidence="2 3" key="1">
    <citation type="submission" date="2019-07" db="EMBL/GenBank/DDBJ databases">
        <title>Rhodococcus cavernicolus sp. nov., isolated from a cave.</title>
        <authorList>
            <person name="Lee S.D."/>
        </authorList>
    </citation>
    <scope>NUCLEOTIDE SEQUENCE [LARGE SCALE GENOMIC DNA]</scope>
    <source>
        <strain evidence="2 3">C1-24</strain>
    </source>
</reference>
<dbReference type="PANTHER" id="PTHR33164:SF95">
    <property type="entry name" value="TRANSCRIPTIONAL REGULATOR"/>
    <property type="match status" value="1"/>
</dbReference>
<dbReference type="Pfam" id="PF12802">
    <property type="entry name" value="MarR_2"/>
    <property type="match status" value="1"/>
</dbReference>
<dbReference type="PANTHER" id="PTHR33164">
    <property type="entry name" value="TRANSCRIPTIONAL REGULATOR, MARR FAMILY"/>
    <property type="match status" value="1"/>
</dbReference>
<dbReference type="SMART" id="SM00347">
    <property type="entry name" value="HTH_MARR"/>
    <property type="match status" value="1"/>
</dbReference>
<name>A0A5A7S5I4_9NOCA</name>
<sequence>MSTSRAGRHSTASRKDVAAMLVPLAQAFTTAELPILRAHNLTMWAYIVLIALTDSSVRSQTRLANEIGADKTRLISVLDDLQGRGLIERYPDSADRRVHLLSVTAAGEGLCRAVQTEIQRREELTLSRLEPRDRAGFLRALGVLSSLPVEEIAGEQTSV</sequence>
<dbReference type="AlphaFoldDB" id="A0A5A7S5I4"/>
<protein>
    <submittedName>
        <fullName evidence="2">Winged helix-turn-helix transcriptional regulator</fullName>
    </submittedName>
</protein>
<keyword evidence="3" id="KW-1185">Reference proteome</keyword>
<dbReference type="SUPFAM" id="SSF46785">
    <property type="entry name" value="Winged helix' DNA-binding domain"/>
    <property type="match status" value="1"/>
</dbReference>
<feature type="domain" description="HTH marR-type" evidence="1">
    <location>
        <begin position="14"/>
        <end position="146"/>
    </location>
</feature>
<evidence type="ECO:0000259" key="1">
    <source>
        <dbReference type="PROSITE" id="PS50995"/>
    </source>
</evidence>
<organism evidence="2 3">
    <name type="scientific">Antrihabitans cavernicola</name>
    <dbReference type="NCBI Taxonomy" id="2495913"/>
    <lineage>
        <taxon>Bacteria</taxon>
        <taxon>Bacillati</taxon>
        <taxon>Actinomycetota</taxon>
        <taxon>Actinomycetes</taxon>
        <taxon>Mycobacteriales</taxon>
        <taxon>Nocardiaceae</taxon>
        <taxon>Antrihabitans</taxon>
    </lineage>
</organism>
<proteinExistence type="predicted"/>
<evidence type="ECO:0000313" key="3">
    <source>
        <dbReference type="Proteomes" id="UP000322244"/>
    </source>
</evidence>
<dbReference type="OrthoDB" id="5148120at2"/>
<dbReference type="Gene3D" id="1.10.10.10">
    <property type="entry name" value="Winged helix-like DNA-binding domain superfamily/Winged helix DNA-binding domain"/>
    <property type="match status" value="1"/>
</dbReference>
<evidence type="ECO:0000313" key="2">
    <source>
        <dbReference type="EMBL" id="KAA0017034.1"/>
    </source>
</evidence>
<dbReference type="GO" id="GO:0006950">
    <property type="term" value="P:response to stress"/>
    <property type="evidence" value="ECO:0007669"/>
    <property type="project" value="TreeGrafter"/>
</dbReference>
<dbReference type="Proteomes" id="UP000322244">
    <property type="component" value="Unassembled WGS sequence"/>
</dbReference>
<dbReference type="EMBL" id="VLNY01000024">
    <property type="protein sequence ID" value="KAA0017034.1"/>
    <property type="molecule type" value="Genomic_DNA"/>
</dbReference>
<dbReference type="GO" id="GO:0003700">
    <property type="term" value="F:DNA-binding transcription factor activity"/>
    <property type="evidence" value="ECO:0007669"/>
    <property type="project" value="InterPro"/>
</dbReference>
<dbReference type="InterPro" id="IPR036390">
    <property type="entry name" value="WH_DNA-bd_sf"/>
</dbReference>
<dbReference type="InterPro" id="IPR000835">
    <property type="entry name" value="HTH_MarR-typ"/>
</dbReference>
<comment type="caution">
    <text evidence="2">The sequence shown here is derived from an EMBL/GenBank/DDBJ whole genome shotgun (WGS) entry which is preliminary data.</text>
</comment>
<dbReference type="PRINTS" id="PR00598">
    <property type="entry name" value="HTHMARR"/>
</dbReference>
<gene>
    <name evidence="2" type="ORF">FOY51_25690</name>
</gene>
<dbReference type="InterPro" id="IPR036388">
    <property type="entry name" value="WH-like_DNA-bd_sf"/>
</dbReference>
<dbReference type="RefSeq" id="WP_149433119.1">
    <property type="nucleotide sequence ID" value="NZ_VLNY01000024.1"/>
</dbReference>
<dbReference type="PROSITE" id="PS50995">
    <property type="entry name" value="HTH_MARR_2"/>
    <property type="match status" value="1"/>
</dbReference>